<reference evidence="1 2" key="1">
    <citation type="submission" date="2019-06" db="EMBL/GenBank/DDBJ databases">
        <title>Draft genome sequence of the filamentous fungus Phialemoniopsis curvata isolated from diesel fuel.</title>
        <authorList>
            <person name="Varaljay V.A."/>
            <person name="Lyon W.J."/>
            <person name="Crouch A.L."/>
            <person name="Drake C.E."/>
            <person name="Hollomon J.M."/>
            <person name="Nadeau L.J."/>
            <person name="Nunn H.S."/>
            <person name="Stevenson B.S."/>
            <person name="Bojanowski C.L."/>
            <person name="Crookes-Goodson W.J."/>
        </authorList>
    </citation>
    <scope>NUCLEOTIDE SEQUENCE [LARGE SCALE GENOMIC DNA]</scope>
    <source>
        <strain evidence="1 2">D216</strain>
    </source>
</reference>
<organism evidence="1 2">
    <name type="scientific">Thyridium curvatum</name>
    <dbReference type="NCBI Taxonomy" id="1093900"/>
    <lineage>
        <taxon>Eukaryota</taxon>
        <taxon>Fungi</taxon>
        <taxon>Dikarya</taxon>
        <taxon>Ascomycota</taxon>
        <taxon>Pezizomycotina</taxon>
        <taxon>Sordariomycetes</taxon>
        <taxon>Sordariomycetidae</taxon>
        <taxon>Thyridiales</taxon>
        <taxon>Thyridiaceae</taxon>
        <taxon>Thyridium</taxon>
    </lineage>
</organism>
<accession>A0A507AVP1</accession>
<dbReference type="GeneID" id="41975802"/>
<sequence>MPVFTLQSFSEATSAAVTSLEQARATQVQFHTSVGMLINSAVKNPSCTETIIIDRETRDSNLKAELGGVRYASEEAQKAGMNFSKWSLDFKASYSATISPSFSL</sequence>
<protein>
    <submittedName>
        <fullName evidence="1">Uncharacterized protein</fullName>
    </submittedName>
</protein>
<gene>
    <name evidence="1" type="ORF">E0L32_008355</name>
</gene>
<dbReference type="EMBL" id="SKBQ01000054">
    <property type="protein sequence ID" value="TPX10786.1"/>
    <property type="molecule type" value="Genomic_DNA"/>
</dbReference>
<comment type="caution">
    <text evidence="1">The sequence shown here is derived from an EMBL/GenBank/DDBJ whole genome shotgun (WGS) entry which is preliminary data.</text>
</comment>
<dbReference type="AlphaFoldDB" id="A0A507AVP1"/>
<keyword evidence="2" id="KW-1185">Reference proteome</keyword>
<evidence type="ECO:0000313" key="1">
    <source>
        <dbReference type="EMBL" id="TPX10786.1"/>
    </source>
</evidence>
<name>A0A507AVP1_9PEZI</name>
<dbReference type="InParanoid" id="A0A507AVP1"/>
<evidence type="ECO:0000313" key="2">
    <source>
        <dbReference type="Proteomes" id="UP000319257"/>
    </source>
</evidence>
<dbReference type="Proteomes" id="UP000319257">
    <property type="component" value="Unassembled WGS sequence"/>
</dbReference>
<proteinExistence type="predicted"/>
<dbReference type="RefSeq" id="XP_030992497.1">
    <property type="nucleotide sequence ID" value="XM_031143200.1"/>
</dbReference>